<dbReference type="GO" id="GO:0006974">
    <property type="term" value="P:DNA damage response"/>
    <property type="evidence" value="ECO:0007669"/>
    <property type="project" value="InterPro"/>
</dbReference>
<accession>A0A1U7LTJ5</accession>
<evidence type="ECO:0000313" key="3">
    <source>
        <dbReference type="Proteomes" id="UP000186594"/>
    </source>
</evidence>
<dbReference type="PANTHER" id="PTHR37079">
    <property type="entry name" value="SERINE/THREONINE-PROTEIN KINASE ATM"/>
    <property type="match status" value="1"/>
</dbReference>
<organism evidence="2 3">
    <name type="scientific">Neolecta irregularis (strain DAH-3)</name>
    <dbReference type="NCBI Taxonomy" id="1198029"/>
    <lineage>
        <taxon>Eukaryota</taxon>
        <taxon>Fungi</taxon>
        <taxon>Dikarya</taxon>
        <taxon>Ascomycota</taxon>
        <taxon>Taphrinomycotina</taxon>
        <taxon>Neolectales</taxon>
        <taxon>Neolectaceae</taxon>
        <taxon>Neolecta</taxon>
    </lineage>
</organism>
<protein>
    <submittedName>
        <fullName evidence="2">Serine/threonine-protein kinase tel1</fullName>
    </submittedName>
</protein>
<keyword evidence="3" id="KW-1185">Reference proteome</keyword>
<keyword evidence="2" id="KW-0418">Kinase</keyword>
<gene>
    <name evidence="2" type="ORF">NEOLI_000163</name>
</gene>
<feature type="domain" description="FATC" evidence="1">
    <location>
        <begin position="64"/>
        <end position="96"/>
    </location>
</feature>
<dbReference type="Pfam" id="PF02260">
    <property type="entry name" value="FATC"/>
    <property type="match status" value="1"/>
</dbReference>
<comment type="caution">
    <text evidence="2">The sequence shown here is derived from an EMBL/GenBank/DDBJ whole genome shotgun (WGS) entry which is preliminary data.</text>
</comment>
<dbReference type="STRING" id="1198029.A0A1U7LTJ5"/>
<dbReference type="InterPro" id="IPR038980">
    <property type="entry name" value="ATM_plant"/>
</dbReference>
<dbReference type="Proteomes" id="UP000186594">
    <property type="component" value="Unassembled WGS sequence"/>
</dbReference>
<sequence>MTILDVLKHDPLYDWTISPLKLAQIQDRYNVQTGQITDPHVKSANINYPEAERALFTVTKKLTSTLGVEATVNELIQTAQDVEVLAMMFQGWGAWQ</sequence>
<proteinExistence type="predicted"/>
<dbReference type="AlphaFoldDB" id="A0A1U7LTJ5"/>
<dbReference type="GO" id="GO:0004674">
    <property type="term" value="F:protein serine/threonine kinase activity"/>
    <property type="evidence" value="ECO:0007669"/>
    <property type="project" value="InterPro"/>
</dbReference>
<evidence type="ECO:0000259" key="1">
    <source>
        <dbReference type="PROSITE" id="PS51190"/>
    </source>
</evidence>
<dbReference type="PANTHER" id="PTHR37079:SF4">
    <property type="entry name" value="SERINE_THREONINE-PROTEIN KINASE ATM"/>
    <property type="match status" value="1"/>
</dbReference>
<dbReference type="SMART" id="SM01343">
    <property type="entry name" value="FATC"/>
    <property type="match status" value="1"/>
</dbReference>
<evidence type="ECO:0000313" key="2">
    <source>
        <dbReference type="EMBL" id="OLL25990.1"/>
    </source>
</evidence>
<dbReference type="OrthoDB" id="381190at2759"/>
<dbReference type="InterPro" id="IPR003152">
    <property type="entry name" value="FATC_dom"/>
</dbReference>
<reference evidence="2 3" key="1">
    <citation type="submission" date="2016-04" db="EMBL/GenBank/DDBJ databases">
        <title>Evolutionary innovation and constraint leading to complex multicellularity in the Ascomycota.</title>
        <authorList>
            <person name="Cisse O."/>
            <person name="Nguyen A."/>
            <person name="Hewitt D.A."/>
            <person name="Jedd G."/>
            <person name="Stajich J.E."/>
        </authorList>
    </citation>
    <scope>NUCLEOTIDE SEQUENCE [LARGE SCALE GENOMIC DNA]</scope>
    <source>
        <strain evidence="2 3">DAH-3</strain>
    </source>
</reference>
<dbReference type="EMBL" id="LXFE01000257">
    <property type="protein sequence ID" value="OLL25990.1"/>
    <property type="molecule type" value="Genomic_DNA"/>
</dbReference>
<keyword evidence="2" id="KW-0808">Transferase</keyword>
<dbReference type="PROSITE" id="PS51190">
    <property type="entry name" value="FATC"/>
    <property type="match status" value="1"/>
</dbReference>
<name>A0A1U7LTJ5_NEOID</name>